<evidence type="ECO:0000256" key="1">
    <source>
        <dbReference type="SAM" id="Phobius"/>
    </source>
</evidence>
<dbReference type="Proteomes" id="UP000815325">
    <property type="component" value="Unassembled WGS sequence"/>
</dbReference>
<feature type="transmembrane region" description="Helical" evidence="1">
    <location>
        <begin position="78"/>
        <end position="100"/>
    </location>
</feature>
<accession>A0ABZ3K859</accession>
<evidence type="ECO:0000313" key="3">
    <source>
        <dbReference type="Proteomes" id="UP000815325"/>
    </source>
</evidence>
<feature type="transmembrane region" description="Helical" evidence="1">
    <location>
        <begin position="106"/>
        <end position="126"/>
    </location>
</feature>
<protein>
    <submittedName>
        <fullName evidence="2">Uncharacterized protein</fullName>
    </submittedName>
</protein>
<feature type="transmembrane region" description="Helical" evidence="1">
    <location>
        <begin position="22"/>
        <end position="48"/>
    </location>
</feature>
<feature type="non-terminal residue" evidence="2">
    <location>
        <position position="162"/>
    </location>
</feature>
<keyword evidence="3" id="KW-1185">Reference proteome</keyword>
<keyword evidence="1" id="KW-1133">Transmembrane helix</keyword>
<dbReference type="EMBL" id="MU073570">
    <property type="protein sequence ID" value="KAF5825357.1"/>
    <property type="molecule type" value="Genomic_DNA"/>
</dbReference>
<name>A0ABZ3K859_DUNSA</name>
<sequence>MGLPGQFCASPYPDSLFLLNRAFHPCVVDVSSLGLCFLGLIVSLLTCLPRLKHVAALKAQGQQLKHGHQGISGLEAGYVVGASFVAVLHGTLATSSFILHLPAFHIMFHVGLCASWLVVASLSLSCAKVHMPLDFRPFTFPLIVAYCWSLETTWSLYKETEG</sequence>
<reference evidence="2" key="1">
    <citation type="submission" date="2017-08" db="EMBL/GenBank/DDBJ databases">
        <authorList>
            <person name="Polle J.E."/>
            <person name="Barry K."/>
            <person name="Cushman J."/>
            <person name="Schmutz J."/>
            <person name="Tran D."/>
            <person name="Hathwaick L.T."/>
            <person name="Yim W.C."/>
            <person name="Jenkins J."/>
            <person name="Mckie-Krisberg Z.M."/>
            <person name="Prochnik S."/>
            <person name="Lindquist E."/>
            <person name="Dockter R.B."/>
            <person name="Adam C."/>
            <person name="Molina H."/>
            <person name="Bunkerborg J."/>
            <person name="Jin E."/>
            <person name="Buchheim M."/>
            <person name="Magnuson J."/>
        </authorList>
    </citation>
    <scope>NUCLEOTIDE SEQUENCE</scope>
    <source>
        <strain evidence="2">CCAP 19/18</strain>
    </source>
</reference>
<evidence type="ECO:0000313" key="2">
    <source>
        <dbReference type="EMBL" id="KAF5825357.1"/>
    </source>
</evidence>
<keyword evidence="1" id="KW-0812">Transmembrane</keyword>
<organism evidence="2 3">
    <name type="scientific">Dunaliella salina</name>
    <name type="common">Green alga</name>
    <name type="synonym">Protococcus salinus</name>
    <dbReference type="NCBI Taxonomy" id="3046"/>
    <lineage>
        <taxon>Eukaryota</taxon>
        <taxon>Viridiplantae</taxon>
        <taxon>Chlorophyta</taxon>
        <taxon>core chlorophytes</taxon>
        <taxon>Chlorophyceae</taxon>
        <taxon>CS clade</taxon>
        <taxon>Chlamydomonadales</taxon>
        <taxon>Dunaliellaceae</taxon>
        <taxon>Dunaliella</taxon>
    </lineage>
</organism>
<keyword evidence="1" id="KW-0472">Membrane</keyword>
<comment type="caution">
    <text evidence="2">The sequence shown here is derived from an EMBL/GenBank/DDBJ whole genome shotgun (WGS) entry which is preliminary data.</text>
</comment>
<gene>
    <name evidence="2" type="ORF">DUNSADRAFT_11240</name>
</gene>
<proteinExistence type="predicted"/>